<dbReference type="Proteomes" id="UP000355283">
    <property type="component" value="Unassembled WGS sequence"/>
</dbReference>
<comment type="similarity">
    <text evidence="2">Belongs to the rad21 family.</text>
</comment>
<feature type="domain" description="Rad21/Rec8-like protein N-terminal" evidence="6">
    <location>
        <begin position="1"/>
        <end position="100"/>
    </location>
</feature>
<dbReference type="InterPro" id="IPR006909">
    <property type="entry name" value="Rad21/Rec8_C_eu"/>
</dbReference>
<dbReference type="InterPro" id="IPR039781">
    <property type="entry name" value="Rad21/Rec8-like"/>
</dbReference>
<evidence type="ECO:0000313" key="7">
    <source>
        <dbReference type="EMBL" id="TFJ81063.1"/>
    </source>
</evidence>
<evidence type="ECO:0000259" key="6">
    <source>
        <dbReference type="Pfam" id="PF04825"/>
    </source>
</evidence>
<feature type="region of interest" description="Disordered" evidence="4">
    <location>
        <begin position="714"/>
        <end position="737"/>
    </location>
</feature>
<dbReference type="GO" id="GO:0008278">
    <property type="term" value="C:cohesin complex"/>
    <property type="evidence" value="ECO:0007669"/>
    <property type="project" value="InterPro"/>
</dbReference>
<feature type="region of interest" description="Disordered" evidence="4">
    <location>
        <begin position="556"/>
        <end position="597"/>
    </location>
</feature>
<dbReference type="GO" id="GO:0007062">
    <property type="term" value="P:sister chromatid cohesion"/>
    <property type="evidence" value="ECO:0007669"/>
    <property type="project" value="InterPro"/>
</dbReference>
<evidence type="ECO:0000256" key="1">
    <source>
        <dbReference type="ARBA" id="ARBA00004123"/>
    </source>
</evidence>
<comment type="subcellular location">
    <subcellularLocation>
        <location evidence="1">Nucleus</location>
    </subcellularLocation>
</comment>
<proteinExistence type="inferred from homology"/>
<sequence length="737" mass="80923">MFFASSLLTKKGPLGKVWLAAHWDKKLTKMQVFQTDITKSVDSIVHPTVPLALRVSGHLLLGVVRIYSRKVKYLMEDCSQALTKIKMAFRPGIVDLPTGASEAPLAAINVQNFGQFDQDFLDFAGFQGRTEKGRDGLFGGGLGGRPDLDTLPMADQWVTAATQTLARRETITLQDEGEREGGGGVGMIDQSSLFDPEAELEDWGPFNPLDESMRVGGLVDRGGETSFEDESGRYSDIELGREAGDLSGRRSSLKRSRASLEVGEGGKEGRVSDYGEVMGKEGAREEYNYQDEGGDMMFMDDGDVPPPIMDEDWQKRMEGGKEGEEARGLSSLPDLSLGTSVEGDEEEPAVTEGEALMEWDGELRRAQREQEKKQKKKKPRLLRLDATTILSTAQIKAQLQDYDDICLPRVRPRDRVRGGVGRGGAREGGKAERAAMMEAVELRMKAPTLPGLSDDLQEVFRITMAVGGMKPGVAERTVEAGADGEGDYIEQARAGAEVVRRETMEAGRDSLSLVGEKERRMSRGLAEEAGEGAADEEDLMVQNEDFRMEDEDYVSLPPMDEEGREGWEEGGAHQSSASKRRSSGLGFDDDGSVGSRDERVHADGMEDEDAGVAGGVGACLRVSKRLEEEEVQFVWHPNTVKILTFLRRQLRGKEAKRRGITLQALAAEASRANVAKFFWELLQLKTWDFVQLEQRAAYGEIVILPGRRFKEPIRLETEEDGEGGGGPEGDGERGVAV</sequence>
<feature type="compositionally biased region" description="Basic and acidic residues" evidence="4">
    <location>
        <begin position="264"/>
        <end position="273"/>
    </location>
</feature>
<feature type="region of interest" description="Disordered" evidence="4">
    <location>
        <begin position="317"/>
        <end position="355"/>
    </location>
</feature>
<dbReference type="AlphaFoldDB" id="A0A4D9CUA7"/>
<feature type="region of interest" description="Disordered" evidence="4">
    <location>
        <begin position="515"/>
        <end position="538"/>
    </location>
</feature>
<dbReference type="Pfam" id="PF04824">
    <property type="entry name" value="Rad21_Rec8"/>
    <property type="match status" value="1"/>
</dbReference>
<dbReference type="OrthoDB" id="10071381at2759"/>
<feature type="compositionally biased region" description="Acidic residues" evidence="4">
    <location>
        <begin position="528"/>
        <end position="538"/>
    </location>
</feature>
<name>A0A4D9CUA7_9STRA</name>
<dbReference type="GO" id="GO:1990414">
    <property type="term" value="P:replication-born double-strand break repair via sister chromatid exchange"/>
    <property type="evidence" value="ECO:0007669"/>
    <property type="project" value="TreeGrafter"/>
</dbReference>
<evidence type="ECO:0000313" key="8">
    <source>
        <dbReference type="Proteomes" id="UP000355283"/>
    </source>
</evidence>
<feature type="domain" description="Rad21/Rec8-like protein C-terminal eukaryotic" evidence="5">
    <location>
        <begin position="661"/>
        <end position="709"/>
    </location>
</feature>
<comment type="caution">
    <text evidence="7">The sequence shown here is derived from an EMBL/GenBank/DDBJ whole genome shotgun (WGS) entry which is preliminary data.</text>
</comment>
<dbReference type="Gene3D" id="1.10.10.580">
    <property type="entry name" value="Structural maintenance of chromosome 1. Chain E"/>
    <property type="match status" value="1"/>
</dbReference>
<dbReference type="EMBL" id="SDOX01000145">
    <property type="protein sequence ID" value="TFJ81063.1"/>
    <property type="molecule type" value="Genomic_DNA"/>
</dbReference>
<dbReference type="GO" id="GO:0005634">
    <property type="term" value="C:nucleus"/>
    <property type="evidence" value="ECO:0007669"/>
    <property type="project" value="UniProtKB-SubCell"/>
</dbReference>
<dbReference type="GO" id="GO:0003682">
    <property type="term" value="F:chromatin binding"/>
    <property type="evidence" value="ECO:0007669"/>
    <property type="project" value="TreeGrafter"/>
</dbReference>
<evidence type="ECO:0008006" key="9">
    <source>
        <dbReference type="Google" id="ProtNLM"/>
    </source>
</evidence>
<feature type="compositionally biased region" description="Basic and acidic residues" evidence="4">
    <location>
        <begin position="317"/>
        <end position="327"/>
    </location>
</feature>
<dbReference type="InterPro" id="IPR023093">
    <property type="entry name" value="ScpA-like_C"/>
</dbReference>
<evidence type="ECO:0000259" key="5">
    <source>
        <dbReference type="Pfam" id="PF04824"/>
    </source>
</evidence>
<protein>
    <recommendedName>
        <fullName evidence="9">Rad21/Rec8-like protein N-terminal domain-containing protein</fullName>
    </recommendedName>
</protein>
<evidence type="ECO:0000256" key="2">
    <source>
        <dbReference type="ARBA" id="ARBA00009870"/>
    </source>
</evidence>
<feature type="region of interest" description="Disordered" evidence="4">
    <location>
        <begin position="245"/>
        <end position="273"/>
    </location>
</feature>
<gene>
    <name evidence="7" type="ORF">NSK_007706</name>
</gene>
<keyword evidence="3" id="KW-0539">Nucleus</keyword>
<dbReference type="InterPro" id="IPR036390">
    <property type="entry name" value="WH_DNA-bd_sf"/>
</dbReference>
<dbReference type="SUPFAM" id="SSF46785">
    <property type="entry name" value="Winged helix' DNA-binding domain"/>
    <property type="match status" value="1"/>
</dbReference>
<dbReference type="InterPro" id="IPR006910">
    <property type="entry name" value="Rad21_Rec8_N"/>
</dbReference>
<dbReference type="PANTHER" id="PTHR12585:SF69">
    <property type="entry name" value="FI11703P"/>
    <property type="match status" value="1"/>
</dbReference>
<evidence type="ECO:0000256" key="3">
    <source>
        <dbReference type="ARBA" id="ARBA00023242"/>
    </source>
</evidence>
<dbReference type="Pfam" id="PF04825">
    <property type="entry name" value="Rad21_Rec8_N"/>
    <property type="match status" value="1"/>
</dbReference>
<reference evidence="7 8" key="1">
    <citation type="submission" date="2019-01" db="EMBL/GenBank/DDBJ databases">
        <title>Nuclear Genome Assembly of the Microalgal Biofuel strain Nannochloropsis salina CCMP1776.</title>
        <authorList>
            <person name="Hovde B."/>
        </authorList>
    </citation>
    <scope>NUCLEOTIDE SEQUENCE [LARGE SCALE GENOMIC DNA]</scope>
    <source>
        <strain evidence="7 8">CCMP1776</strain>
    </source>
</reference>
<dbReference type="PANTHER" id="PTHR12585">
    <property type="entry name" value="SCC1 / RAD21 FAMILY MEMBER"/>
    <property type="match status" value="1"/>
</dbReference>
<accession>A0A4D9CUA7</accession>
<keyword evidence="8" id="KW-1185">Reference proteome</keyword>
<evidence type="ECO:0000256" key="4">
    <source>
        <dbReference type="SAM" id="MobiDB-lite"/>
    </source>
</evidence>
<feature type="compositionally biased region" description="Acidic residues" evidence="4">
    <location>
        <begin position="342"/>
        <end position="355"/>
    </location>
</feature>
<organism evidence="7 8">
    <name type="scientific">Nannochloropsis salina CCMP1776</name>
    <dbReference type="NCBI Taxonomy" id="1027361"/>
    <lineage>
        <taxon>Eukaryota</taxon>
        <taxon>Sar</taxon>
        <taxon>Stramenopiles</taxon>
        <taxon>Ochrophyta</taxon>
        <taxon>Eustigmatophyceae</taxon>
        <taxon>Eustigmatales</taxon>
        <taxon>Monodopsidaceae</taxon>
        <taxon>Microchloropsis</taxon>
        <taxon>Microchloropsis salina</taxon>
    </lineage>
</organism>